<comment type="caution">
    <text evidence="1">The sequence shown here is derived from an EMBL/GenBank/DDBJ whole genome shotgun (WGS) entry which is preliminary data.</text>
</comment>
<dbReference type="Proteomes" id="UP000814140">
    <property type="component" value="Unassembled WGS sequence"/>
</dbReference>
<evidence type="ECO:0000313" key="2">
    <source>
        <dbReference type="Proteomes" id="UP000814140"/>
    </source>
</evidence>
<dbReference type="EMBL" id="MU277198">
    <property type="protein sequence ID" value="KAI0064628.1"/>
    <property type="molecule type" value="Genomic_DNA"/>
</dbReference>
<protein>
    <submittedName>
        <fullName evidence="1">Aldo/keto reductase</fullName>
    </submittedName>
</protein>
<gene>
    <name evidence="1" type="ORF">BV25DRAFT_1914321</name>
</gene>
<organism evidence="1 2">
    <name type="scientific">Artomyces pyxidatus</name>
    <dbReference type="NCBI Taxonomy" id="48021"/>
    <lineage>
        <taxon>Eukaryota</taxon>
        <taxon>Fungi</taxon>
        <taxon>Dikarya</taxon>
        <taxon>Basidiomycota</taxon>
        <taxon>Agaricomycotina</taxon>
        <taxon>Agaricomycetes</taxon>
        <taxon>Russulales</taxon>
        <taxon>Auriscalpiaceae</taxon>
        <taxon>Artomyces</taxon>
    </lineage>
</organism>
<accession>A0ACB8T8X7</accession>
<evidence type="ECO:0000313" key="1">
    <source>
        <dbReference type="EMBL" id="KAI0064628.1"/>
    </source>
</evidence>
<reference evidence="1" key="2">
    <citation type="journal article" date="2022" name="New Phytol.">
        <title>Evolutionary transition to the ectomycorrhizal habit in the genomes of a hyperdiverse lineage of mushroom-forming fungi.</title>
        <authorList>
            <person name="Looney B."/>
            <person name="Miyauchi S."/>
            <person name="Morin E."/>
            <person name="Drula E."/>
            <person name="Courty P.E."/>
            <person name="Kohler A."/>
            <person name="Kuo A."/>
            <person name="LaButti K."/>
            <person name="Pangilinan J."/>
            <person name="Lipzen A."/>
            <person name="Riley R."/>
            <person name="Andreopoulos W."/>
            <person name="He G."/>
            <person name="Johnson J."/>
            <person name="Nolan M."/>
            <person name="Tritt A."/>
            <person name="Barry K.W."/>
            <person name="Grigoriev I.V."/>
            <person name="Nagy L.G."/>
            <person name="Hibbett D."/>
            <person name="Henrissat B."/>
            <person name="Matheny P.B."/>
            <person name="Labbe J."/>
            <person name="Martin F.M."/>
        </authorList>
    </citation>
    <scope>NUCLEOTIDE SEQUENCE</scope>
    <source>
        <strain evidence="1">HHB10654</strain>
    </source>
</reference>
<keyword evidence="2" id="KW-1185">Reference proteome</keyword>
<name>A0ACB8T8X7_9AGAM</name>
<proteinExistence type="predicted"/>
<sequence>MPARIPLLLGTANFGAAGKTGVRVSDVATAQAIVDKFVEKYTEVDTAKLYGDGTAEELFGKIDLKGATIDTKIDPDQPGGHEPKALRASLDVSLKALLPHKICVYYLHMPDRRVSYEDTLRQVNTLYKEGKFNALGLSNYPAWEVVEIINICKSNGWVLPTYYQGVYNVITRGIEPELVAVARKYGLRIITYSPLAGGFLTGRIKSKDAPVDSLDQFNAAQGWLGATLRTKYLKDSQFEALAVIKEVADKHGIPLIEVGYRWLQHHSLLQPGDGIVFGASSVEHLETNIAAAEQGPLPDEVLEAVNIAYKIVGHDAPSYFL</sequence>
<reference evidence="1" key="1">
    <citation type="submission" date="2021-03" db="EMBL/GenBank/DDBJ databases">
        <authorList>
            <consortium name="DOE Joint Genome Institute"/>
            <person name="Ahrendt S."/>
            <person name="Looney B.P."/>
            <person name="Miyauchi S."/>
            <person name="Morin E."/>
            <person name="Drula E."/>
            <person name="Courty P.E."/>
            <person name="Chicoki N."/>
            <person name="Fauchery L."/>
            <person name="Kohler A."/>
            <person name="Kuo A."/>
            <person name="Labutti K."/>
            <person name="Pangilinan J."/>
            <person name="Lipzen A."/>
            <person name="Riley R."/>
            <person name="Andreopoulos W."/>
            <person name="He G."/>
            <person name="Johnson J."/>
            <person name="Barry K.W."/>
            <person name="Grigoriev I.V."/>
            <person name="Nagy L."/>
            <person name="Hibbett D."/>
            <person name="Henrissat B."/>
            <person name="Matheny P.B."/>
            <person name="Labbe J."/>
            <person name="Martin F."/>
        </authorList>
    </citation>
    <scope>NUCLEOTIDE SEQUENCE</scope>
    <source>
        <strain evidence="1">HHB10654</strain>
    </source>
</reference>